<protein>
    <submittedName>
        <fullName evidence="10 11">Zinc finger protein, putative</fullName>
    </submittedName>
</protein>
<dbReference type="EMBL" id="DS235111">
    <property type="protein sequence ID" value="EEB12130.1"/>
    <property type="molecule type" value="Genomic_DNA"/>
</dbReference>
<evidence type="ECO:0000313" key="12">
    <source>
        <dbReference type="Proteomes" id="UP000009046"/>
    </source>
</evidence>
<organism>
    <name type="scientific">Pediculus humanus subsp. corporis</name>
    <name type="common">Body louse</name>
    <dbReference type="NCBI Taxonomy" id="121224"/>
    <lineage>
        <taxon>Eukaryota</taxon>
        <taxon>Metazoa</taxon>
        <taxon>Ecdysozoa</taxon>
        <taxon>Arthropoda</taxon>
        <taxon>Hexapoda</taxon>
        <taxon>Insecta</taxon>
        <taxon>Pterygota</taxon>
        <taxon>Neoptera</taxon>
        <taxon>Paraneoptera</taxon>
        <taxon>Psocodea</taxon>
        <taxon>Troctomorpha</taxon>
        <taxon>Phthiraptera</taxon>
        <taxon>Anoplura</taxon>
        <taxon>Pediculidae</taxon>
        <taxon>Pediculus</taxon>
    </lineage>
</organism>
<feature type="domain" description="C2H2-type" evidence="9">
    <location>
        <begin position="450"/>
        <end position="477"/>
    </location>
</feature>
<feature type="region of interest" description="Disordered" evidence="8">
    <location>
        <begin position="208"/>
        <end position="240"/>
    </location>
</feature>
<reference evidence="10" key="1">
    <citation type="submission" date="2007-04" db="EMBL/GenBank/DDBJ databases">
        <title>Annotation of Pediculus humanus corporis strain USDA.</title>
        <authorList>
            <person name="Kirkness E."/>
            <person name="Hannick L."/>
            <person name="Hass B."/>
            <person name="Bruggner R."/>
            <person name="Lawson D."/>
            <person name="Bidwell S."/>
            <person name="Joardar V."/>
            <person name="Caler E."/>
            <person name="Walenz B."/>
            <person name="Inman J."/>
            <person name="Schobel S."/>
            <person name="Galinsky K."/>
            <person name="Amedeo P."/>
            <person name="Strausberg R."/>
        </authorList>
    </citation>
    <scope>NUCLEOTIDE SEQUENCE</scope>
    <source>
        <strain evidence="10">USDA</strain>
    </source>
</reference>
<evidence type="ECO:0000256" key="7">
    <source>
        <dbReference type="PROSITE-ProRule" id="PRU00042"/>
    </source>
</evidence>
<dbReference type="GO" id="GO:0000981">
    <property type="term" value="F:DNA-binding transcription factor activity, RNA polymerase II-specific"/>
    <property type="evidence" value="ECO:0007669"/>
    <property type="project" value="TreeGrafter"/>
</dbReference>
<keyword evidence="5" id="KW-0862">Zinc</keyword>
<dbReference type="EMBL" id="AAZO01001837">
    <property type="status" value="NOT_ANNOTATED_CDS"/>
    <property type="molecule type" value="Genomic_DNA"/>
</dbReference>
<accession>E0VFH4</accession>
<dbReference type="FunFam" id="3.30.160.60:FF:000446">
    <property type="entry name" value="Zinc finger protein"/>
    <property type="match status" value="2"/>
</dbReference>
<gene>
    <name evidence="11" type="primary">8236520</name>
    <name evidence="10" type="ORF">Phum_PHUM157190</name>
</gene>
<dbReference type="FunFam" id="3.30.160.60:FF:000624">
    <property type="entry name" value="zinc finger protein 697"/>
    <property type="match status" value="1"/>
</dbReference>
<dbReference type="InParanoid" id="E0VFH4"/>
<dbReference type="OrthoDB" id="3437960at2759"/>
<feature type="domain" description="C2H2-type" evidence="9">
    <location>
        <begin position="185"/>
        <end position="212"/>
    </location>
</feature>
<dbReference type="InterPro" id="IPR036236">
    <property type="entry name" value="Znf_C2H2_sf"/>
</dbReference>
<feature type="compositionally biased region" description="Polar residues" evidence="8">
    <location>
        <begin position="68"/>
        <end position="78"/>
    </location>
</feature>
<sequence>MSINTGWLQQPTRSDQQHLSNAIVIKAEDQHLFLQATDSSGQQRGLIKIPTSSVVGKCSMFTQTEPTNRFTQTESTPLTYRGDNGRGNETTTTATAIAMFEPAQVQPQVYIATAVEKKDPDCKTEFPFCYNVNMIQKVPVQTTTGTTVGTAVVDDKGCYRLDVGQPFSYNYALVNQMSLAAATSFKCDVCGLAFAHISLLNHHKRVHAQNSGPTQQLQSQQQNAEQQTGQQQQSQQQQPQQQQNRQYNCDICGMSFNLSGELKSHKNALHKDHQVTMSEPEPKISVTRSCEICGLEVTMNHIAGLKRKKFKCSNCLESFHLKHMENNTSSFGGSGNSGNSATTSSSTGGTKPGHHPVKKRGLPCVTKCQQCNGSGIIFIGGSKNHKLSHAEKTFQCNICEGTFSRYSSLWSHKRLHTGDKPFKCLRCGLCFAKAAYLKNHSRVHTGEKPFKCNTCGMQFSQSPHLKNHERIHSGERPYQCEICEKTFARHSTLWNHRGIHTGEKPYRCNVCDSKFNQATHLKNHSKVHTGEKPFKCDICEVSFADRFALKRHRSVHEKYARTATNQAAAQGIIKLEGKIKEKIKDDYKKMEEKKKRNGNSVNANATVSVDLSMGQIFKCEVPCDPCDVAFPGCSRGQDTKQ</sequence>
<evidence type="ECO:0000259" key="9">
    <source>
        <dbReference type="PROSITE" id="PS50157"/>
    </source>
</evidence>
<dbReference type="SMART" id="SM00355">
    <property type="entry name" value="ZnF_C2H2"/>
    <property type="match status" value="8"/>
</dbReference>
<evidence type="ECO:0000256" key="5">
    <source>
        <dbReference type="ARBA" id="ARBA00022833"/>
    </source>
</evidence>
<name>E0VFH4_PEDHC</name>
<evidence type="ECO:0000256" key="2">
    <source>
        <dbReference type="ARBA" id="ARBA00022723"/>
    </source>
</evidence>
<dbReference type="FunCoup" id="E0VFH4">
    <property type="interactions" value="245"/>
</dbReference>
<dbReference type="GO" id="GO:0000978">
    <property type="term" value="F:RNA polymerase II cis-regulatory region sequence-specific DNA binding"/>
    <property type="evidence" value="ECO:0007669"/>
    <property type="project" value="TreeGrafter"/>
</dbReference>
<dbReference type="RefSeq" id="XP_002424868.1">
    <property type="nucleotide sequence ID" value="XM_002424823.1"/>
</dbReference>
<dbReference type="PANTHER" id="PTHR23226">
    <property type="entry name" value="ZINC FINGER AND SCAN DOMAIN-CONTAINING"/>
    <property type="match status" value="1"/>
</dbReference>
<feature type="compositionally biased region" description="Low complexity" evidence="8">
    <location>
        <begin position="209"/>
        <end position="240"/>
    </location>
</feature>
<evidence type="ECO:0000256" key="1">
    <source>
        <dbReference type="ARBA" id="ARBA00004123"/>
    </source>
</evidence>
<dbReference type="Gene3D" id="3.30.160.60">
    <property type="entry name" value="Classic Zinc Finger"/>
    <property type="match status" value="8"/>
</dbReference>
<dbReference type="EnsemblMetazoa" id="PHUM157190-RA">
    <property type="protein sequence ID" value="PHUM157190-PA"/>
    <property type="gene ID" value="PHUM157190"/>
</dbReference>
<feature type="domain" description="C2H2-type" evidence="9">
    <location>
        <begin position="506"/>
        <end position="533"/>
    </location>
</feature>
<dbReference type="PROSITE" id="PS50157">
    <property type="entry name" value="ZINC_FINGER_C2H2_2"/>
    <property type="match status" value="8"/>
</dbReference>
<feature type="domain" description="C2H2-type" evidence="9">
    <location>
        <begin position="534"/>
        <end position="556"/>
    </location>
</feature>
<evidence type="ECO:0000256" key="8">
    <source>
        <dbReference type="SAM" id="MobiDB-lite"/>
    </source>
</evidence>
<dbReference type="KEGG" id="phu:Phum_PHUM157190"/>
<dbReference type="Pfam" id="PF00096">
    <property type="entry name" value="zf-C2H2"/>
    <property type="match status" value="7"/>
</dbReference>
<keyword evidence="4 7" id="KW-0863">Zinc-finger</keyword>
<feature type="compositionally biased region" description="Low complexity" evidence="8">
    <location>
        <begin position="329"/>
        <end position="349"/>
    </location>
</feature>
<dbReference type="VEuPathDB" id="VectorBase:PHUM157190"/>
<dbReference type="FunFam" id="3.30.160.60:FF:002343">
    <property type="entry name" value="Zinc finger protein 33A"/>
    <property type="match status" value="1"/>
</dbReference>
<feature type="domain" description="C2H2-type" evidence="9">
    <location>
        <begin position="394"/>
        <end position="421"/>
    </location>
</feature>
<evidence type="ECO:0000313" key="11">
    <source>
        <dbReference type="EnsemblMetazoa" id="PHUM157190-PA"/>
    </source>
</evidence>
<feature type="domain" description="C2H2-type" evidence="9">
    <location>
        <begin position="478"/>
        <end position="505"/>
    </location>
</feature>
<dbReference type="GeneID" id="8236520"/>
<evidence type="ECO:0000256" key="3">
    <source>
        <dbReference type="ARBA" id="ARBA00022737"/>
    </source>
</evidence>
<feature type="region of interest" description="Disordered" evidence="8">
    <location>
        <begin position="329"/>
        <end position="358"/>
    </location>
</feature>
<evidence type="ECO:0000256" key="4">
    <source>
        <dbReference type="ARBA" id="ARBA00022771"/>
    </source>
</evidence>
<dbReference type="SUPFAM" id="SSF57667">
    <property type="entry name" value="beta-beta-alpha zinc fingers"/>
    <property type="match status" value="5"/>
</dbReference>
<keyword evidence="2" id="KW-0479">Metal-binding</keyword>
<keyword evidence="6" id="KW-0539">Nucleus</keyword>
<dbReference type="eggNOG" id="KOG1721">
    <property type="taxonomic scope" value="Eukaryota"/>
</dbReference>
<proteinExistence type="predicted"/>
<dbReference type="AlphaFoldDB" id="E0VFH4"/>
<dbReference type="OMA" id="HNQDGET"/>
<reference evidence="11" key="3">
    <citation type="submission" date="2021-02" db="UniProtKB">
        <authorList>
            <consortium name="EnsemblMetazoa"/>
        </authorList>
    </citation>
    <scope>IDENTIFICATION</scope>
    <source>
        <strain evidence="11">USDA</strain>
    </source>
</reference>
<dbReference type="FunFam" id="3.30.160.60:FF:000512">
    <property type="entry name" value="zinc finger protein 197 isoform X1"/>
    <property type="match status" value="1"/>
</dbReference>
<feature type="region of interest" description="Disordered" evidence="8">
    <location>
        <begin position="68"/>
        <end position="87"/>
    </location>
</feature>
<comment type="subcellular location">
    <subcellularLocation>
        <location evidence="1">Nucleus</location>
    </subcellularLocation>
</comment>
<evidence type="ECO:0000256" key="6">
    <source>
        <dbReference type="ARBA" id="ARBA00023242"/>
    </source>
</evidence>
<evidence type="ECO:0000313" key="10">
    <source>
        <dbReference type="EMBL" id="EEB12130.1"/>
    </source>
</evidence>
<dbReference type="PROSITE" id="PS00028">
    <property type="entry name" value="ZINC_FINGER_C2H2_1"/>
    <property type="match status" value="8"/>
</dbReference>
<dbReference type="InterPro" id="IPR013087">
    <property type="entry name" value="Znf_C2H2_type"/>
</dbReference>
<reference evidence="10" key="2">
    <citation type="submission" date="2007-04" db="EMBL/GenBank/DDBJ databases">
        <title>The genome of the human body louse.</title>
        <authorList>
            <consortium name="The Human Body Louse Genome Consortium"/>
            <person name="Kirkness E."/>
            <person name="Walenz B."/>
            <person name="Hass B."/>
            <person name="Bruggner R."/>
            <person name="Strausberg R."/>
        </authorList>
    </citation>
    <scope>NUCLEOTIDE SEQUENCE</scope>
    <source>
        <strain evidence="10">USDA</strain>
    </source>
</reference>
<dbReference type="GO" id="GO:0005634">
    <property type="term" value="C:nucleus"/>
    <property type="evidence" value="ECO:0007669"/>
    <property type="project" value="UniProtKB-SubCell"/>
</dbReference>
<dbReference type="GO" id="GO:0008270">
    <property type="term" value="F:zinc ion binding"/>
    <property type="evidence" value="ECO:0007669"/>
    <property type="project" value="UniProtKB-KW"/>
</dbReference>
<keyword evidence="3" id="KW-0677">Repeat</keyword>
<dbReference type="PANTHER" id="PTHR23226:SF416">
    <property type="entry name" value="FI01424P"/>
    <property type="match status" value="1"/>
</dbReference>
<keyword evidence="12" id="KW-1185">Reference proteome</keyword>
<feature type="domain" description="C2H2-type" evidence="9">
    <location>
        <begin position="247"/>
        <end position="275"/>
    </location>
</feature>
<dbReference type="Proteomes" id="UP000009046">
    <property type="component" value="Unassembled WGS sequence"/>
</dbReference>
<dbReference type="HOGENOM" id="CLU_002678_14_0_1"/>
<dbReference type="CTD" id="8236520"/>
<feature type="domain" description="C2H2-type" evidence="9">
    <location>
        <begin position="422"/>
        <end position="449"/>
    </location>
</feature>